<evidence type="ECO:0000313" key="3">
    <source>
        <dbReference type="EMBL" id="ROL49591.1"/>
    </source>
</evidence>
<feature type="compositionally biased region" description="Polar residues" evidence="1">
    <location>
        <begin position="283"/>
        <end position="299"/>
    </location>
</feature>
<name>A0A3N0YUL1_ANAGA</name>
<feature type="region of interest" description="Disordered" evidence="1">
    <location>
        <begin position="407"/>
        <end position="426"/>
    </location>
</feature>
<reference evidence="3 4" key="1">
    <citation type="submission" date="2018-10" db="EMBL/GenBank/DDBJ databases">
        <title>Genome assembly for a Yunnan-Guizhou Plateau 3E fish, Anabarilius grahami (Regan), and its evolutionary and genetic applications.</title>
        <authorList>
            <person name="Jiang W."/>
        </authorList>
    </citation>
    <scope>NUCLEOTIDE SEQUENCE [LARGE SCALE GENOMIC DNA]</scope>
    <source>
        <strain evidence="3">AG-KIZ</strain>
        <tissue evidence="3">Muscle</tissue>
    </source>
</reference>
<dbReference type="Pfam" id="PF11669">
    <property type="entry name" value="WBP-1"/>
    <property type="match status" value="1"/>
</dbReference>
<feature type="region of interest" description="Disordered" evidence="1">
    <location>
        <begin position="283"/>
        <end position="399"/>
    </location>
</feature>
<gene>
    <name evidence="3" type="ORF">DPX16_15917</name>
</gene>
<sequence>MKASEQEKFLKEQCDLFAFVPFNLAQFKESHLRSRSPKSERYVAGIKQVNVSKATGKGGMWGVGYIKLGMGLFVSNAVIGPVGSVSVEAALTENRLVCAGVNNQSYFCDSGHCCGESQCCSYYYEVWWFWLVLTLITMLGSCCVCHHRRAKHRLQQQQRQHEINLIAYREAHNYTSLPFYFRFLPGYLLPAYEEVENRPPTPPPPYSASQPAQSTSTDPLCSEQPDELCPPLQSSPATPSATENCSPGPCVEQAHSPTTHRPARNAHKPQYLSLEEDGQLQQVACATSHSPVKQGSSSEDLTEPGEDCSPESKDKTPGRHRRFTGDSGIEVCVCSQGPGDGEEEEEMKELVGLMDGGELEEQDFCDSCNPRGSSPPLGPGDEEQGLAASDVPLEHREHQRPPVCLHLHTINEQDGPHHSNNTDPQS</sequence>
<feature type="transmembrane region" description="Helical" evidence="2">
    <location>
        <begin position="127"/>
        <end position="145"/>
    </location>
</feature>
<dbReference type="InterPro" id="IPR021684">
    <property type="entry name" value="WBP1-like"/>
</dbReference>
<proteinExistence type="predicted"/>
<keyword evidence="4" id="KW-1185">Reference proteome</keyword>
<dbReference type="OrthoDB" id="10070083at2759"/>
<dbReference type="InterPro" id="IPR051994">
    <property type="entry name" value="WW_domain-binding"/>
</dbReference>
<evidence type="ECO:0000256" key="2">
    <source>
        <dbReference type="SAM" id="Phobius"/>
    </source>
</evidence>
<dbReference type="PANTHER" id="PTHR16209:SF4">
    <property type="entry name" value="WW DOMAIN BINDING PROTEIN 1-LIKE"/>
    <property type="match status" value="1"/>
</dbReference>
<evidence type="ECO:0000256" key="1">
    <source>
        <dbReference type="SAM" id="MobiDB-lite"/>
    </source>
</evidence>
<keyword evidence="2" id="KW-0472">Membrane</keyword>
<feature type="compositionally biased region" description="Low complexity" evidence="1">
    <location>
        <begin position="207"/>
        <end position="217"/>
    </location>
</feature>
<dbReference type="PANTHER" id="PTHR16209">
    <property type="entry name" value="VESICULAR, OVEREXPRESSED IN CANCER, PROSURVIVAL PROTEIN 1"/>
    <property type="match status" value="1"/>
</dbReference>
<dbReference type="AlphaFoldDB" id="A0A3N0YUL1"/>
<feature type="compositionally biased region" description="Polar residues" evidence="1">
    <location>
        <begin position="232"/>
        <end position="245"/>
    </location>
</feature>
<comment type="caution">
    <text evidence="3">The sequence shown here is derived from an EMBL/GenBank/DDBJ whole genome shotgun (WGS) entry which is preliminary data.</text>
</comment>
<protein>
    <submittedName>
        <fullName evidence="3">WW domain binding protein 1-like</fullName>
    </submittedName>
</protein>
<accession>A0A3N0YUL1</accession>
<keyword evidence="2" id="KW-0812">Transmembrane</keyword>
<evidence type="ECO:0000313" key="4">
    <source>
        <dbReference type="Proteomes" id="UP000281406"/>
    </source>
</evidence>
<organism evidence="3 4">
    <name type="scientific">Anabarilius grahami</name>
    <name type="common">Kanglang fish</name>
    <name type="synonym">Barilius grahami</name>
    <dbReference type="NCBI Taxonomy" id="495550"/>
    <lineage>
        <taxon>Eukaryota</taxon>
        <taxon>Metazoa</taxon>
        <taxon>Chordata</taxon>
        <taxon>Craniata</taxon>
        <taxon>Vertebrata</taxon>
        <taxon>Euteleostomi</taxon>
        <taxon>Actinopterygii</taxon>
        <taxon>Neopterygii</taxon>
        <taxon>Teleostei</taxon>
        <taxon>Ostariophysi</taxon>
        <taxon>Cypriniformes</taxon>
        <taxon>Xenocyprididae</taxon>
        <taxon>Xenocypridinae</taxon>
        <taxon>Xenocypridinae incertae sedis</taxon>
        <taxon>Anabarilius</taxon>
    </lineage>
</organism>
<feature type="region of interest" description="Disordered" evidence="1">
    <location>
        <begin position="195"/>
        <end position="265"/>
    </location>
</feature>
<dbReference type="Proteomes" id="UP000281406">
    <property type="component" value="Unassembled WGS sequence"/>
</dbReference>
<keyword evidence="2" id="KW-1133">Transmembrane helix</keyword>
<feature type="compositionally biased region" description="Acidic residues" evidence="1">
    <location>
        <begin position="300"/>
        <end position="309"/>
    </location>
</feature>
<dbReference type="EMBL" id="RJVU01026577">
    <property type="protein sequence ID" value="ROL49591.1"/>
    <property type="molecule type" value="Genomic_DNA"/>
</dbReference>